<feature type="coiled-coil region" evidence="1">
    <location>
        <begin position="38"/>
        <end position="65"/>
    </location>
</feature>
<dbReference type="AlphaFoldDB" id="A0A7X9NKM2"/>
<dbReference type="EMBL" id="JABAFV010000002">
    <property type="protein sequence ID" value="NME49128.1"/>
    <property type="molecule type" value="Genomic_DNA"/>
</dbReference>
<sequence length="212" mass="24276">MKSITQLLIMGAFGLALGIGGTFVYAKNVLLPQQTKTIQNYVKKTNDLEQELKAFKEDKEGASTKEIPIPKHSYSHQEYVNLKSIGEQFSKSYYDITTDTVEEKLKGLSKILTPKLSGKLRPAWVDDYKNSIRIEQETISEQYYVKLNGVTGKATMIGCLIVSTKHGNAQAFDVKYIDKFNLEKDEKNHWKIKKFEEQIAPREFSESYFTQE</sequence>
<gene>
    <name evidence="2" type="ORF">HF857_02455</name>
</gene>
<evidence type="ECO:0000313" key="3">
    <source>
        <dbReference type="Proteomes" id="UP000588071"/>
    </source>
</evidence>
<reference evidence="2 3" key="1">
    <citation type="submission" date="2020-04" db="EMBL/GenBank/DDBJ databases">
        <authorList>
            <person name="Hitch T.C.A."/>
            <person name="Wylensek D."/>
            <person name="Clavel T."/>
        </authorList>
    </citation>
    <scope>NUCLEOTIDE SEQUENCE [LARGE SCALE GENOMIC DNA]</scope>
    <source>
        <strain evidence="2 3">WCA-380-WT-3C</strain>
    </source>
</reference>
<dbReference type="Proteomes" id="UP000588071">
    <property type="component" value="Unassembled WGS sequence"/>
</dbReference>
<accession>A0A7X9NKM2</accession>
<comment type="caution">
    <text evidence="2">The sequence shown here is derived from an EMBL/GenBank/DDBJ whole genome shotgun (WGS) entry which is preliminary data.</text>
</comment>
<evidence type="ECO:0000313" key="2">
    <source>
        <dbReference type="EMBL" id="NME49128.1"/>
    </source>
</evidence>
<keyword evidence="1" id="KW-0175">Coiled coil</keyword>
<dbReference type="RefSeq" id="WP_168930251.1">
    <property type="nucleotide sequence ID" value="NZ_JABAFV010000002.1"/>
</dbReference>
<proteinExistence type="predicted"/>
<protein>
    <submittedName>
        <fullName evidence="2">Uncharacterized protein</fullName>
    </submittedName>
</protein>
<organism evidence="2 3">
    <name type="scientific">Enterococcus cecorum</name>
    <dbReference type="NCBI Taxonomy" id="44008"/>
    <lineage>
        <taxon>Bacteria</taxon>
        <taxon>Bacillati</taxon>
        <taxon>Bacillota</taxon>
        <taxon>Bacilli</taxon>
        <taxon>Lactobacillales</taxon>
        <taxon>Enterococcaceae</taxon>
        <taxon>Enterococcus</taxon>
    </lineage>
</organism>
<name>A0A7X9NKM2_9ENTE</name>
<evidence type="ECO:0000256" key="1">
    <source>
        <dbReference type="SAM" id="Coils"/>
    </source>
</evidence>